<dbReference type="SMART" id="SM00562">
    <property type="entry name" value="NDK"/>
    <property type="match status" value="1"/>
</dbReference>
<feature type="binding site" evidence="9">
    <location>
        <position position="20"/>
    </location>
    <ligand>
        <name>ATP</name>
        <dbReference type="ChEBI" id="CHEBI:30616"/>
    </ligand>
</feature>
<protein>
    <recommendedName>
        <fullName evidence="4 11">Nucleoside diphosphate kinase</fullName>
        <ecNumber evidence="3 11">2.7.4.6</ecNumber>
    </recommendedName>
</protein>
<name>A0A1W0E8H1_9MICR</name>
<dbReference type="PRINTS" id="PR01243">
    <property type="entry name" value="NUCDPKINASE"/>
</dbReference>
<feature type="binding site" evidence="9">
    <location>
        <position position="96"/>
    </location>
    <ligand>
        <name>ATP</name>
        <dbReference type="ChEBI" id="CHEBI:30616"/>
    </ligand>
</feature>
<evidence type="ECO:0000259" key="12">
    <source>
        <dbReference type="SMART" id="SM00562"/>
    </source>
</evidence>
<dbReference type="AlphaFoldDB" id="A0A1W0E8H1"/>
<dbReference type="CDD" id="cd04413">
    <property type="entry name" value="NDPk_I"/>
    <property type="match status" value="1"/>
</dbReference>
<comment type="catalytic activity">
    <reaction evidence="11">
        <text>a 2'-deoxyribonucleoside 5'-diphosphate + ATP = a 2'-deoxyribonucleoside 5'-triphosphate + ADP</text>
        <dbReference type="Rhea" id="RHEA:44640"/>
        <dbReference type="ChEBI" id="CHEBI:30616"/>
        <dbReference type="ChEBI" id="CHEBI:61560"/>
        <dbReference type="ChEBI" id="CHEBI:73316"/>
        <dbReference type="ChEBI" id="CHEBI:456216"/>
        <dbReference type="EC" id="2.7.4.6"/>
    </reaction>
</comment>
<reference evidence="13 14" key="1">
    <citation type="journal article" date="2017" name="Environ. Microbiol.">
        <title>Decay of the glycolytic pathway and adaptation to intranuclear parasitism within Enterocytozoonidae microsporidia.</title>
        <authorList>
            <person name="Wiredu Boakye D."/>
            <person name="Jaroenlak P."/>
            <person name="Prachumwat A."/>
            <person name="Williams T.A."/>
            <person name="Bateman K.S."/>
            <person name="Itsathitphaisarn O."/>
            <person name="Sritunyalucksana K."/>
            <person name="Paszkiewicz K.H."/>
            <person name="Moore K.A."/>
            <person name="Stentiford G.D."/>
            <person name="Williams B.A."/>
        </authorList>
    </citation>
    <scope>NUCLEOTIDE SEQUENCE [LARGE SCALE GENOMIC DNA]</scope>
    <source>
        <strain evidence="13 14">TH1</strain>
    </source>
</reference>
<evidence type="ECO:0000256" key="6">
    <source>
        <dbReference type="ARBA" id="ARBA00022741"/>
    </source>
</evidence>
<dbReference type="VEuPathDB" id="MicrosporidiaDB:EHP00_568"/>
<dbReference type="PANTHER" id="PTHR11349">
    <property type="entry name" value="NUCLEOSIDE DIPHOSPHATE KINASE"/>
    <property type="match status" value="1"/>
</dbReference>
<comment type="similarity">
    <text evidence="2 9 10">Belongs to the NDK family.</text>
</comment>
<dbReference type="InterPro" id="IPR034907">
    <property type="entry name" value="NDK-like_dom"/>
</dbReference>
<dbReference type="GO" id="GO:0006183">
    <property type="term" value="P:GTP biosynthetic process"/>
    <property type="evidence" value="ECO:0007669"/>
    <property type="project" value="InterPro"/>
</dbReference>
<keyword evidence="5 11" id="KW-0808">Transferase</keyword>
<dbReference type="GO" id="GO:0006241">
    <property type="term" value="P:CTP biosynthetic process"/>
    <property type="evidence" value="ECO:0007669"/>
    <property type="project" value="InterPro"/>
</dbReference>
<dbReference type="GO" id="GO:0005524">
    <property type="term" value="F:ATP binding"/>
    <property type="evidence" value="ECO:0007669"/>
    <property type="project" value="UniProtKB-KW"/>
</dbReference>
<dbReference type="PROSITE" id="PS51374">
    <property type="entry name" value="NDPK_LIKE"/>
    <property type="match status" value="1"/>
</dbReference>
<feature type="domain" description="Nucleoside diphosphate kinase-like" evidence="12">
    <location>
        <begin position="12"/>
        <end position="149"/>
    </location>
</feature>
<dbReference type="SUPFAM" id="SSF54919">
    <property type="entry name" value="Nucleoside diphosphate kinase, NDK"/>
    <property type="match status" value="1"/>
</dbReference>
<feature type="active site" description="Pros-phosphohistidine intermediate" evidence="9">
    <location>
        <position position="126"/>
    </location>
</feature>
<evidence type="ECO:0000256" key="10">
    <source>
        <dbReference type="RuleBase" id="RU004011"/>
    </source>
</evidence>
<dbReference type="HAMAP" id="MF_00451">
    <property type="entry name" value="NDP_kinase"/>
    <property type="match status" value="1"/>
</dbReference>
<evidence type="ECO:0000256" key="5">
    <source>
        <dbReference type="ARBA" id="ARBA00022679"/>
    </source>
</evidence>
<dbReference type="NCBIfam" id="NF001908">
    <property type="entry name" value="PRK00668.1"/>
    <property type="match status" value="1"/>
</dbReference>
<dbReference type="GO" id="GO:0006228">
    <property type="term" value="P:UTP biosynthetic process"/>
    <property type="evidence" value="ECO:0007669"/>
    <property type="project" value="InterPro"/>
</dbReference>
<accession>A0A1W0E8H1</accession>
<keyword evidence="14" id="KW-1185">Reference proteome</keyword>
<dbReference type="Gene3D" id="3.30.70.141">
    <property type="entry name" value="Nucleoside diphosphate kinase-like domain"/>
    <property type="match status" value="1"/>
</dbReference>
<evidence type="ECO:0000256" key="3">
    <source>
        <dbReference type="ARBA" id="ARBA00012966"/>
    </source>
</evidence>
<proteinExistence type="inferred from homology"/>
<dbReference type="STRING" id="646526.A0A1W0E8H1"/>
<feature type="binding site" evidence="9">
    <location>
        <position position="68"/>
    </location>
    <ligand>
        <name>ATP</name>
        <dbReference type="ChEBI" id="CHEBI:30616"/>
    </ligand>
</feature>
<dbReference type="PROSITE" id="PS00469">
    <property type="entry name" value="NDPK"/>
    <property type="match status" value="1"/>
</dbReference>
<evidence type="ECO:0000256" key="4">
    <source>
        <dbReference type="ARBA" id="ARBA00017632"/>
    </source>
</evidence>
<organism evidence="13 14">
    <name type="scientific">Ecytonucleospora hepatopenaei</name>
    <dbReference type="NCBI Taxonomy" id="646526"/>
    <lineage>
        <taxon>Eukaryota</taxon>
        <taxon>Fungi</taxon>
        <taxon>Fungi incertae sedis</taxon>
        <taxon>Microsporidia</taxon>
        <taxon>Enterocytozoonidae</taxon>
        <taxon>Ecytonucleospora</taxon>
    </lineage>
</organism>
<feature type="binding site" evidence="9">
    <location>
        <position position="113"/>
    </location>
    <ligand>
        <name>ATP</name>
        <dbReference type="ChEBI" id="CHEBI:30616"/>
    </ligand>
</feature>
<evidence type="ECO:0000256" key="9">
    <source>
        <dbReference type="PROSITE-ProRule" id="PRU00706"/>
    </source>
</evidence>
<dbReference type="Pfam" id="PF00334">
    <property type="entry name" value="NDK"/>
    <property type="match status" value="1"/>
</dbReference>
<sequence length="159" mass="17824">MGFFEQILKPLMEQTFIMVKPEGVKRRLVGEIISRFERTGLYLVDLKITKANISILEKHYAHLVEKPFFKSIVSAMTSGCVVPMIFEGENAVKIGRKLLGDTNPVSAAMGTIRGDLAINVGKNLVHGSDSVENAKKEIALWFEESNKNADVFDKDLFYE</sequence>
<evidence type="ECO:0000313" key="13">
    <source>
        <dbReference type="EMBL" id="OQS55528.1"/>
    </source>
</evidence>
<comment type="caution">
    <text evidence="13">The sequence shown here is derived from an EMBL/GenBank/DDBJ whole genome shotgun (WGS) entry which is preliminary data.</text>
</comment>
<keyword evidence="8 11" id="KW-0067">ATP-binding</keyword>
<dbReference type="EC" id="2.7.4.6" evidence="3 11"/>
<dbReference type="OrthoDB" id="2162449at2759"/>
<dbReference type="InterPro" id="IPR036850">
    <property type="entry name" value="NDK-like_dom_sf"/>
</dbReference>
<evidence type="ECO:0000256" key="2">
    <source>
        <dbReference type="ARBA" id="ARBA00008142"/>
    </source>
</evidence>
<evidence type="ECO:0000313" key="14">
    <source>
        <dbReference type="Proteomes" id="UP000192758"/>
    </source>
</evidence>
<keyword evidence="6 11" id="KW-0547">Nucleotide-binding</keyword>
<dbReference type="FunFam" id="3.30.70.141:FF:000002">
    <property type="entry name" value="Nucleoside diphosphate kinase"/>
    <property type="match status" value="1"/>
</dbReference>
<dbReference type="Proteomes" id="UP000192758">
    <property type="component" value="Unassembled WGS sequence"/>
</dbReference>
<gene>
    <name evidence="13" type="primary">Nucleoside</name>
    <name evidence="13" type="ORF">EHP00_568</name>
</gene>
<dbReference type="InterPro" id="IPR023005">
    <property type="entry name" value="Nucleoside_diP_kinase_AS"/>
</dbReference>
<keyword evidence="7 11" id="KW-0418">Kinase</keyword>
<dbReference type="GO" id="GO:0004550">
    <property type="term" value="F:nucleoside diphosphate kinase activity"/>
    <property type="evidence" value="ECO:0007669"/>
    <property type="project" value="UniProtKB-EC"/>
</dbReference>
<feature type="binding site" evidence="9">
    <location>
        <position position="102"/>
    </location>
    <ligand>
        <name>ATP</name>
        <dbReference type="ChEBI" id="CHEBI:30616"/>
    </ligand>
</feature>
<dbReference type="InterPro" id="IPR001564">
    <property type="entry name" value="Nucleoside_diP_kinase"/>
</dbReference>
<evidence type="ECO:0000256" key="7">
    <source>
        <dbReference type="ARBA" id="ARBA00022777"/>
    </source>
</evidence>
<comment type="cofactor">
    <cofactor evidence="1">
        <name>Mg(2+)</name>
        <dbReference type="ChEBI" id="CHEBI:18420"/>
    </cofactor>
</comment>
<dbReference type="EMBL" id="MNPJ01000007">
    <property type="protein sequence ID" value="OQS55528.1"/>
    <property type="molecule type" value="Genomic_DNA"/>
</dbReference>
<evidence type="ECO:0000256" key="1">
    <source>
        <dbReference type="ARBA" id="ARBA00001946"/>
    </source>
</evidence>
<feature type="binding site" evidence="9">
    <location>
        <position position="123"/>
    </location>
    <ligand>
        <name>ATP</name>
        <dbReference type="ChEBI" id="CHEBI:30616"/>
    </ligand>
</feature>
<evidence type="ECO:0000256" key="8">
    <source>
        <dbReference type="ARBA" id="ARBA00022840"/>
    </source>
</evidence>
<evidence type="ECO:0000256" key="11">
    <source>
        <dbReference type="RuleBase" id="RU004013"/>
    </source>
</evidence>